<dbReference type="eggNOG" id="COG3203">
    <property type="taxonomic scope" value="Bacteria"/>
</dbReference>
<evidence type="ECO:0000313" key="4">
    <source>
        <dbReference type="Proteomes" id="UP000009047"/>
    </source>
</evidence>
<name>E1QG18_DESB2</name>
<sequence>MKVKLKVAAWLAAAAMLVTPAAAFAADADTQALLNELRALKERVSTLEQALEKANTSAADAQKAAQEAQATSAHSLKMSEQAQLAKGEQVAGGLLSDAGKRLKIYGAVELEGAYSNFKPKHGKSASESDFTLATAEVFIEADINKYVKGLVHMLYEEGDTDPMNIDEAYILLGQTDDIPAYFLGGRMYPAIGLFESNLISDPITQNVFETQATAAEVGWAQDWFNVGVGIFNSDVHESSDAPDNNINTFYARAQFDAPEGALGEDVDLNFGLAYTNNIASGNLSEYVVDQSLQDLVAGWSAMLSAQYMCVAFTAEYISAIDDFKAGELDYMTDSDGKPYAYNIELAYMPFEEWTFAARYEGSDNLGDKEPEHQFGVGASWMFLPDTTLSVEYLHGEFQDTEDERDLFTTQLAIGF</sequence>
<dbReference type="KEGG" id="dbr:Deba_1260"/>
<dbReference type="AlphaFoldDB" id="E1QG18"/>
<dbReference type="STRING" id="644282.Deba_1260"/>
<dbReference type="RefSeq" id="WP_013258082.1">
    <property type="nucleotide sequence ID" value="NC_014365.1"/>
</dbReference>
<feature type="signal peptide" evidence="2">
    <location>
        <begin position="1"/>
        <end position="25"/>
    </location>
</feature>
<gene>
    <name evidence="3" type="ordered locus">Deba_1260</name>
</gene>
<dbReference type="InterPro" id="IPR023614">
    <property type="entry name" value="Porin_dom_sf"/>
</dbReference>
<dbReference type="Gene3D" id="2.40.160.10">
    <property type="entry name" value="Porin"/>
    <property type="match status" value="1"/>
</dbReference>
<evidence type="ECO:0000256" key="1">
    <source>
        <dbReference type="SAM" id="Coils"/>
    </source>
</evidence>
<keyword evidence="1" id="KW-0175">Coiled coil</keyword>
<keyword evidence="2" id="KW-0732">Signal</keyword>
<dbReference type="HOGENOM" id="CLU_053826_0_0_7"/>
<protein>
    <recommendedName>
        <fullName evidence="5">Phosphate-selective porin O and P</fullName>
    </recommendedName>
</protein>
<dbReference type="NCBIfam" id="NF033652">
    <property type="entry name" value="LbtU_sider_porin"/>
    <property type="match status" value="1"/>
</dbReference>
<keyword evidence="4" id="KW-1185">Reference proteome</keyword>
<dbReference type="EMBL" id="CP002085">
    <property type="protein sequence ID" value="ADK84628.1"/>
    <property type="molecule type" value="Genomic_DNA"/>
</dbReference>
<dbReference type="Proteomes" id="UP000009047">
    <property type="component" value="Chromosome"/>
</dbReference>
<reference evidence="3 4" key="1">
    <citation type="journal article" date="2010" name="Stand. Genomic Sci.">
        <title>Complete genome sequence of Desulfarculus baarsii type strain (2st14).</title>
        <authorList>
            <person name="Sun H."/>
            <person name="Spring S."/>
            <person name="Lapidus A."/>
            <person name="Davenport K."/>
            <person name="Del Rio T.G."/>
            <person name="Tice H."/>
            <person name="Nolan M."/>
            <person name="Copeland A."/>
            <person name="Cheng J.F."/>
            <person name="Lucas S."/>
            <person name="Tapia R."/>
            <person name="Goodwin L."/>
            <person name="Pitluck S."/>
            <person name="Ivanova N."/>
            <person name="Pagani I."/>
            <person name="Mavromatis K."/>
            <person name="Ovchinnikova G."/>
            <person name="Pati A."/>
            <person name="Chen A."/>
            <person name="Palaniappan K."/>
            <person name="Hauser L."/>
            <person name="Chang Y.J."/>
            <person name="Jeffries C.D."/>
            <person name="Detter J.C."/>
            <person name="Han C."/>
            <person name="Rohde M."/>
            <person name="Brambilla E."/>
            <person name="Goker M."/>
            <person name="Woyke T."/>
            <person name="Bristow J."/>
            <person name="Eisen J.A."/>
            <person name="Markowitz V."/>
            <person name="Hugenholtz P."/>
            <person name="Kyrpides N.C."/>
            <person name="Klenk H.P."/>
            <person name="Land M."/>
        </authorList>
    </citation>
    <scope>NUCLEOTIDE SEQUENCE [LARGE SCALE GENOMIC DNA]</scope>
    <source>
        <strain evidence="4">ATCC 33931 / DSM 2075 / LMG 7858 / VKM B-1802 / 2st14</strain>
    </source>
</reference>
<dbReference type="SUPFAM" id="SSF56935">
    <property type="entry name" value="Porins"/>
    <property type="match status" value="1"/>
</dbReference>
<dbReference type="OrthoDB" id="5417572at2"/>
<evidence type="ECO:0008006" key="5">
    <source>
        <dbReference type="Google" id="ProtNLM"/>
    </source>
</evidence>
<organism evidence="3 4">
    <name type="scientific">Desulfarculus baarsii (strain ATCC 33931 / DSM 2075 / LMG 7858 / VKM B-1802 / 2st14)</name>
    <dbReference type="NCBI Taxonomy" id="644282"/>
    <lineage>
        <taxon>Bacteria</taxon>
        <taxon>Pseudomonadati</taxon>
        <taxon>Thermodesulfobacteriota</taxon>
        <taxon>Desulfarculia</taxon>
        <taxon>Desulfarculales</taxon>
        <taxon>Desulfarculaceae</taxon>
        <taxon>Desulfarculus</taxon>
    </lineage>
</organism>
<feature type="chain" id="PRO_5003150331" description="Phosphate-selective porin O and P" evidence="2">
    <location>
        <begin position="26"/>
        <end position="415"/>
    </location>
</feature>
<evidence type="ECO:0000313" key="3">
    <source>
        <dbReference type="EMBL" id="ADK84628.1"/>
    </source>
</evidence>
<feature type="coiled-coil region" evidence="1">
    <location>
        <begin position="30"/>
        <end position="71"/>
    </location>
</feature>
<proteinExistence type="predicted"/>
<accession>E1QG18</accession>
<evidence type="ECO:0000256" key="2">
    <source>
        <dbReference type="SAM" id="SignalP"/>
    </source>
</evidence>